<sequence length="179" mass="20428">MYRLFSALQIPQKTTQELISLQNGLPKAQWINPQNFHVTLSFFGEIESFLADELIRAFDTIKLPPFVLHIKGFEIFGSESMPHSLIVRIEPCETLNLLHEKIQCIQNHLGLTHDEKQFTPHITLARLLDIQPEDLPSYLSSKGNFSFSPFEVNHFVLLLSPSPSSDAPYIVKGSWKLQV</sequence>
<comment type="similarity">
    <text evidence="2">Belongs to the 2H phosphoesterase superfamily. ThpR family.</text>
</comment>
<feature type="domain" description="Phosphoesterase HXTX" evidence="3">
    <location>
        <begin position="9"/>
        <end position="84"/>
    </location>
</feature>
<keyword evidence="1 2" id="KW-0378">Hydrolase</keyword>
<evidence type="ECO:0000259" key="3">
    <source>
        <dbReference type="Pfam" id="PF02834"/>
    </source>
</evidence>
<feature type="domain" description="Phosphoesterase HXTX" evidence="3">
    <location>
        <begin position="93"/>
        <end position="162"/>
    </location>
</feature>
<feature type="active site" description="Proton donor" evidence="2">
    <location>
        <position position="37"/>
    </location>
</feature>
<dbReference type="eggNOG" id="COG1514">
    <property type="taxonomic scope" value="Bacteria"/>
</dbReference>
<comment type="function">
    <text evidence="2">Hydrolyzes RNA 2',3'-cyclic phosphodiester to an RNA 2'-phosphomonoester.</text>
</comment>
<dbReference type="AlphaFoldDB" id="A0A067WH62"/>
<dbReference type="PATRIC" id="fig|1134510.3.peg.419"/>
<comment type="catalytic activity">
    <reaction evidence="2">
        <text>a 3'-end 2',3'-cyclophospho-ribonucleotide-RNA + H2O = a 3'-end 2'-phospho-ribonucleotide-RNA + H(+)</text>
        <dbReference type="Rhea" id="RHEA:11828"/>
        <dbReference type="Rhea" id="RHEA-COMP:10464"/>
        <dbReference type="Rhea" id="RHEA-COMP:17353"/>
        <dbReference type="ChEBI" id="CHEBI:15377"/>
        <dbReference type="ChEBI" id="CHEBI:15378"/>
        <dbReference type="ChEBI" id="CHEBI:83064"/>
        <dbReference type="ChEBI" id="CHEBI:173113"/>
        <dbReference type="EC" id="3.1.4.58"/>
    </reaction>
</comment>
<feature type="short sequence motif" description="HXTX 1" evidence="2">
    <location>
        <begin position="37"/>
        <end position="40"/>
    </location>
</feature>
<dbReference type="EMBL" id="AHPL01000003">
    <property type="protein sequence ID" value="KEC56123.1"/>
    <property type="molecule type" value="Genomic_DNA"/>
</dbReference>
<reference evidence="4 5" key="1">
    <citation type="submission" date="2012-04" db="EMBL/GenBank/DDBJ databases">
        <title>The Genome Sequence of Bartonella koehlerae C-29.</title>
        <authorList>
            <consortium name="The Broad Institute Genome Sequencing Platform"/>
            <consortium name="The Broad Institute Genome Sequencing Center for Infectious Disease"/>
            <person name="Feldgarden M."/>
            <person name="Kirby J."/>
            <person name="Kosoy M."/>
            <person name="Birtles R."/>
            <person name="Probert W.S."/>
            <person name="Chiaraviglio L."/>
            <person name="Walker B."/>
            <person name="Young S.K."/>
            <person name="Zeng Q."/>
            <person name="Gargeya S."/>
            <person name="Fitzgerald M."/>
            <person name="Haas B."/>
            <person name="Abouelleil A."/>
            <person name="Alvarado L."/>
            <person name="Arachchi H.M."/>
            <person name="Berlin A.M."/>
            <person name="Chapman S.B."/>
            <person name="Goldberg J."/>
            <person name="Griggs A."/>
            <person name="Gujja S."/>
            <person name="Hansen M."/>
            <person name="Howarth C."/>
            <person name="Imamovic A."/>
            <person name="Larimer J."/>
            <person name="McCowen C."/>
            <person name="Montmayeur A."/>
            <person name="Murphy C."/>
            <person name="Neiman D."/>
            <person name="Pearson M."/>
            <person name="Priest M."/>
            <person name="Roberts A."/>
            <person name="Saif S."/>
            <person name="Shea T."/>
            <person name="Sisk P."/>
            <person name="Sykes S."/>
            <person name="Wortman J."/>
            <person name="Nusbaum C."/>
            <person name="Birren B."/>
        </authorList>
    </citation>
    <scope>NUCLEOTIDE SEQUENCE [LARGE SCALE GENOMIC DNA]</scope>
    <source>
        <strain evidence="4 5">C-29</strain>
    </source>
</reference>
<feature type="short sequence motif" description="HXTX 2" evidence="2">
    <location>
        <begin position="121"/>
        <end position="124"/>
    </location>
</feature>
<dbReference type="HAMAP" id="MF_01940">
    <property type="entry name" value="RNA_CPDase"/>
    <property type="match status" value="1"/>
</dbReference>
<dbReference type="GO" id="GO:0008664">
    <property type="term" value="F:RNA 2',3'-cyclic 3'-phosphodiesterase activity"/>
    <property type="evidence" value="ECO:0007669"/>
    <property type="project" value="UniProtKB-EC"/>
</dbReference>
<organism evidence="4 5">
    <name type="scientific">Bartonella koehlerae C-29</name>
    <dbReference type="NCBI Taxonomy" id="1134510"/>
    <lineage>
        <taxon>Bacteria</taxon>
        <taxon>Pseudomonadati</taxon>
        <taxon>Pseudomonadota</taxon>
        <taxon>Alphaproteobacteria</taxon>
        <taxon>Hyphomicrobiales</taxon>
        <taxon>Bartonellaceae</taxon>
        <taxon>Bartonella</taxon>
    </lineage>
</organism>
<proteinExistence type="inferred from homology"/>
<dbReference type="InterPro" id="IPR014051">
    <property type="entry name" value="Phosphoesterase_HXTX"/>
</dbReference>
<dbReference type="PANTHER" id="PTHR35561:SF1">
    <property type="entry name" value="RNA 2',3'-CYCLIC PHOSPHODIESTERASE"/>
    <property type="match status" value="1"/>
</dbReference>
<gene>
    <name evidence="4" type="ORF">O9A_00348</name>
</gene>
<feature type="active site" description="Proton acceptor" evidence="2">
    <location>
        <position position="121"/>
    </location>
</feature>
<dbReference type="Proteomes" id="UP000027015">
    <property type="component" value="Unassembled WGS sequence"/>
</dbReference>
<keyword evidence="5" id="KW-1185">Reference proteome</keyword>
<dbReference type="SUPFAM" id="SSF55144">
    <property type="entry name" value="LigT-like"/>
    <property type="match status" value="1"/>
</dbReference>
<dbReference type="NCBIfam" id="TIGR02258">
    <property type="entry name" value="2_5_ligase"/>
    <property type="match status" value="1"/>
</dbReference>
<keyword evidence="4" id="KW-0436">Ligase</keyword>
<dbReference type="PANTHER" id="PTHR35561">
    <property type="entry name" value="RNA 2',3'-CYCLIC PHOSPHODIESTERASE"/>
    <property type="match status" value="1"/>
</dbReference>
<dbReference type="OrthoDB" id="9793819at2"/>
<evidence type="ECO:0000313" key="4">
    <source>
        <dbReference type="EMBL" id="KEC56123.1"/>
    </source>
</evidence>
<protein>
    <recommendedName>
        <fullName evidence="2">RNA 2',3'-cyclic phosphodiesterase</fullName>
        <shortName evidence="2">RNA 2',3'-CPDase</shortName>
        <ecNumber evidence="2">3.1.4.58</ecNumber>
    </recommendedName>
</protein>
<evidence type="ECO:0000313" key="5">
    <source>
        <dbReference type="Proteomes" id="UP000027015"/>
    </source>
</evidence>
<accession>A0A067WH62</accession>
<name>A0A067WH62_9HYPH</name>
<dbReference type="Gene3D" id="3.90.1140.10">
    <property type="entry name" value="Cyclic phosphodiesterase"/>
    <property type="match status" value="1"/>
</dbReference>
<dbReference type="Pfam" id="PF02834">
    <property type="entry name" value="LigT_PEase"/>
    <property type="match status" value="2"/>
</dbReference>
<evidence type="ECO:0000256" key="1">
    <source>
        <dbReference type="ARBA" id="ARBA00022801"/>
    </source>
</evidence>
<evidence type="ECO:0000256" key="2">
    <source>
        <dbReference type="HAMAP-Rule" id="MF_01940"/>
    </source>
</evidence>
<dbReference type="GO" id="GO:0016874">
    <property type="term" value="F:ligase activity"/>
    <property type="evidence" value="ECO:0007669"/>
    <property type="project" value="UniProtKB-KW"/>
</dbReference>
<comment type="caution">
    <text evidence="4">The sequence shown here is derived from an EMBL/GenBank/DDBJ whole genome shotgun (WGS) entry which is preliminary data.</text>
</comment>
<dbReference type="InterPro" id="IPR009097">
    <property type="entry name" value="Cyclic_Pdiesterase"/>
</dbReference>
<dbReference type="HOGENOM" id="CLU_081251_0_0_5"/>
<dbReference type="RefSeq" id="WP_034458174.1">
    <property type="nucleotide sequence ID" value="NZ_CADEAH010000005.1"/>
</dbReference>
<dbReference type="EC" id="3.1.4.58" evidence="2"/>
<dbReference type="InterPro" id="IPR004175">
    <property type="entry name" value="RNA_CPDase"/>
</dbReference>
<dbReference type="GO" id="GO:0004113">
    <property type="term" value="F:2',3'-cyclic-nucleotide 3'-phosphodiesterase activity"/>
    <property type="evidence" value="ECO:0007669"/>
    <property type="project" value="InterPro"/>
</dbReference>